<feature type="region of interest" description="Disordered" evidence="1">
    <location>
        <begin position="31"/>
        <end position="210"/>
    </location>
</feature>
<feature type="compositionally biased region" description="Pro residues" evidence="1">
    <location>
        <begin position="32"/>
        <end position="52"/>
    </location>
</feature>
<evidence type="ECO:0000313" key="3">
    <source>
        <dbReference type="Proteomes" id="UP001603857"/>
    </source>
</evidence>
<protein>
    <submittedName>
        <fullName evidence="2">Uncharacterized protein</fullName>
    </submittedName>
</protein>
<feature type="compositionally biased region" description="Basic residues" evidence="1">
    <location>
        <begin position="89"/>
        <end position="106"/>
    </location>
</feature>
<feature type="compositionally biased region" description="Pro residues" evidence="1">
    <location>
        <begin position="74"/>
        <end position="88"/>
    </location>
</feature>
<dbReference type="EMBL" id="JBGMDY010000002">
    <property type="protein sequence ID" value="KAL2343287.1"/>
    <property type="molecule type" value="Genomic_DNA"/>
</dbReference>
<comment type="caution">
    <text evidence="2">The sequence shown here is derived from an EMBL/GenBank/DDBJ whole genome shotgun (WGS) entry which is preliminary data.</text>
</comment>
<dbReference type="AlphaFoldDB" id="A0ABD1N597"/>
<evidence type="ECO:0000313" key="2">
    <source>
        <dbReference type="EMBL" id="KAL2343287.1"/>
    </source>
</evidence>
<keyword evidence="3" id="KW-1185">Reference proteome</keyword>
<evidence type="ECO:0000256" key="1">
    <source>
        <dbReference type="SAM" id="MobiDB-lite"/>
    </source>
</evidence>
<feature type="compositionally biased region" description="Low complexity" evidence="1">
    <location>
        <begin position="111"/>
        <end position="136"/>
    </location>
</feature>
<feature type="compositionally biased region" description="Pro residues" evidence="1">
    <location>
        <begin position="184"/>
        <end position="193"/>
    </location>
</feature>
<proteinExistence type="predicted"/>
<organism evidence="2 3">
    <name type="scientific">Flemingia macrophylla</name>
    <dbReference type="NCBI Taxonomy" id="520843"/>
    <lineage>
        <taxon>Eukaryota</taxon>
        <taxon>Viridiplantae</taxon>
        <taxon>Streptophyta</taxon>
        <taxon>Embryophyta</taxon>
        <taxon>Tracheophyta</taxon>
        <taxon>Spermatophyta</taxon>
        <taxon>Magnoliopsida</taxon>
        <taxon>eudicotyledons</taxon>
        <taxon>Gunneridae</taxon>
        <taxon>Pentapetalae</taxon>
        <taxon>rosids</taxon>
        <taxon>fabids</taxon>
        <taxon>Fabales</taxon>
        <taxon>Fabaceae</taxon>
        <taxon>Papilionoideae</taxon>
        <taxon>50 kb inversion clade</taxon>
        <taxon>NPAAA clade</taxon>
        <taxon>indigoferoid/millettioid clade</taxon>
        <taxon>Phaseoleae</taxon>
        <taxon>Flemingia</taxon>
    </lineage>
</organism>
<reference evidence="2 3" key="1">
    <citation type="submission" date="2024-08" db="EMBL/GenBank/DDBJ databases">
        <title>Insights into the chromosomal genome structure of Flemingia macrophylla.</title>
        <authorList>
            <person name="Ding Y."/>
            <person name="Zhao Y."/>
            <person name="Bi W."/>
            <person name="Wu M."/>
            <person name="Zhao G."/>
            <person name="Gong Y."/>
            <person name="Li W."/>
            <person name="Zhang P."/>
        </authorList>
    </citation>
    <scope>NUCLEOTIDE SEQUENCE [LARGE SCALE GENOMIC DNA]</scope>
    <source>
        <strain evidence="2">DYQJB</strain>
        <tissue evidence="2">Leaf</tissue>
    </source>
</reference>
<sequence>MFLGTIDYAMYIFPPTHTKQKATTPSFLLLLLPPPLHQPPPHPHPGRQPPPPPHRRRRSGQAPLNERRRHGHPTPVPPPPPSSTLPPHPRPRHQPPPPPHRRHRRLSAGERSPTSRTPHPGSSSSSILHPSTILRPTPTPHQPPPPPFLQRHRGQLPAKQPPRQHRDHRLTPGRLCRSHRISVGPPPLRPIPLPSRSGTLPSSLGSQRCRDLRSGHQQPRLNASLLLLHHASAVAVGIPYSIPAVVALPLRFQVTFPSSMVFTWCFPWSHLTWSYAAEVDATNCIYYGPVDNVHFGAVKLNVNLHKCQRASVRAMSKGETCRKTSDEEDWKNSSFLTRQHWLKCIWVGKLTNLAAFDKVSDLRMMFGRDDLMLHYLGDDLVLLSGLNEVDLPNENEDHAAGFWSQFSELRNGSLLLQQTSD</sequence>
<name>A0ABD1N597_9FABA</name>
<feature type="compositionally biased region" description="Pro residues" evidence="1">
    <location>
        <begin position="137"/>
        <end position="148"/>
    </location>
</feature>
<dbReference type="Proteomes" id="UP001603857">
    <property type="component" value="Unassembled WGS sequence"/>
</dbReference>
<accession>A0ABD1N597</accession>
<gene>
    <name evidence="2" type="ORF">Fmac_004572</name>
</gene>